<gene>
    <name evidence="10" type="ORF">B0I35DRAFT_437182</name>
</gene>
<dbReference type="Pfam" id="PF00393">
    <property type="entry name" value="6PGD"/>
    <property type="match status" value="1"/>
</dbReference>
<dbReference type="Pfam" id="PF03446">
    <property type="entry name" value="NAD_binding_2"/>
    <property type="match status" value="1"/>
</dbReference>
<comment type="pathway">
    <text evidence="1 6">Carbohydrate degradation; pentose phosphate pathway; D-ribulose 5-phosphate from D-glucose 6-phosphate (oxidative stage): step 3/3.</text>
</comment>
<keyword evidence="4" id="KW-0311">Gluconate utilization</keyword>
<dbReference type="SUPFAM" id="SSF48179">
    <property type="entry name" value="6-phosphogluconate dehydrogenase C-terminal domain-like"/>
    <property type="match status" value="1"/>
</dbReference>
<dbReference type="GO" id="GO:0006098">
    <property type="term" value="P:pentose-phosphate shunt"/>
    <property type="evidence" value="ECO:0007669"/>
    <property type="project" value="UniProtKB-UniPathway"/>
</dbReference>
<dbReference type="PIRSF" id="PIRSF000109">
    <property type="entry name" value="6PGD"/>
    <property type="match status" value="1"/>
</dbReference>
<dbReference type="InterPro" id="IPR006113">
    <property type="entry name" value="6PGDH_Gnd/GntZ"/>
</dbReference>
<evidence type="ECO:0000256" key="8">
    <source>
        <dbReference type="SAM" id="MobiDB-lite"/>
    </source>
</evidence>
<evidence type="ECO:0000256" key="6">
    <source>
        <dbReference type="PIRNR" id="PIRNR000109"/>
    </source>
</evidence>
<dbReference type="InterPro" id="IPR006114">
    <property type="entry name" value="6PGDH_C"/>
</dbReference>
<comment type="function">
    <text evidence="6">Catalyzes the oxidative decarboxylation of 6-phosphogluconate to ribulose 5-phosphate and CO(2), with concomitant reduction of NADP to NADPH.</text>
</comment>
<sequence>MKSKYPQRVGMIGTGSMGSGMSLLLAENGIAVHFYDPNEQNVQKLSHDAKAINLENKVVLEDNYEALCRAVKDGSDYGVFFFSTPHGSPIDKSIEAMRPHLSDGDVLIDCANENYASAERRQADLQPDGVYYIGCGVSGGYQAARAGPSFSPGGDPKGLDKILPLLEKISAKDKEGKPCVRPVGPGGSGHYVKTIHNGIEQGMLSVLAEAWSVLTHGVGLSYEELSAIFRQWNSDGLLRGCYLIKIGADILSTKNEEGEYVLDKVRDKVVQDVDETELTGNWSAEEAMAMHVPAATIVCAHMFRYASAFAAQRSGVKAAVSGGVTATSIKVESRDAFIESVRSAVSFCFISCFAEGLDLIREKDKSKSWNLNYRDILQIWSGGCIIQADGIVSLLDQMYANPKHDPEVVLENAVVAQELRNHASAVKEVVLKSVEADLCVPAISQSWEHFKYTTSTTLPTQFMEAQLDYFGKHMFDTWKDPPGLPQKGQSHYEWKPAKGKSDK</sequence>
<dbReference type="EC" id="1.1.1.44" evidence="6"/>
<feature type="domain" description="6-phosphogluconate dehydrogenase C-terminal" evidence="9">
    <location>
        <begin position="189"/>
        <end position="495"/>
    </location>
</feature>
<proteinExistence type="inferred from homology"/>
<dbReference type="EMBL" id="JAGPNK010000010">
    <property type="protein sequence ID" value="KAH7312513.1"/>
    <property type="molecule type" value="Genomic_DNA"/>
</dbReference>
<organism evidence="10 11">
    <name type="scientific">Stachybotrys elegans</name>
    <dbReference type="NCBI Taxonomy" id="80388"/>
    <lineage>
        <taxon>Eukaryota</taxon>
        <taxon>Fungi</taxon>
        <taxon>Dikarya</taxon>
        <taxon>Ascomycota</taxon>
        <taxon>Pezizomycotina</taxon>
        <taxon>Sordariomycetes</taxon>
        <taxon>Hypocreomycetidae</taxon>
        <taxon>Hypocreales</taxon>
        <taxon>Stachybotryaceae</taxon>
        <taxon>Stachybotrys</taxon>
    </lineage>
</organism>
<dbReference type="SUPFAM" id="SSF51735">
    <property type="entry name" value="NAD(P)-binding Rossmann-fold domains"/>
    <property type="match status" value="1"/>
</dbReference>
<keyword evidence="6" id="KW-0521">NADP</keyword>
<feature type="region of interest" description="Disordered" evidence="8">
    <location>
        <begin position="481"/>
        <end position="503"/>
    </location>
</feature>
<dbReference type="PRINTS" id="PR00076">
    <property type="entry name" value="6PGDHDRGNASE"/>
</dbReference>
<dbReference type="PANTHER" id="PTHR11811">
    <property type="entry name" value="6-PHOSPHOGLUCONATE DEHYDROGENASE"/>
    <property type="match status" value="1"/>
</dbReference>
<comment type="caution">
    <text evidence="10">The sequence shown here is derived from an EMBL/GenBank/DDBJ whole genome shotgun (WGS) entry which is preliminary data.</text>
</comment>
<dbReference type="GO" id="GO:0004616">
    <property type="term" value="F:phosphogluconate dehydrogenase (decarboxylating) activity"/>
    <property type="evidence" value="ECO:0007669"/>
    <property type="project" value="UniProtKB-EC"/>
</dbReference>
<evidence type="ECO:0000256" key="2">
    <source>
        <dbReference type="ARBA" id="ARBA00008419"/>
    </source>
</evidence>
<evidence type="ECO:0000256" key="7">
    <source>
        <dbReference type="PIRSR" id="PIRSR000109-1"/>
    </source>
</evidence>
<dbReference type="InterPro" id="IPR008927">
    <property type="entry name" value="6-PGluconate_DH-like_C_sf"/>
</dbReference>
<dbReference type="GO" id="GO:0019521">
    <property type="term" value="P:D-gluconate metabolic process"/>
    <property type="evidence" value="ECO:0007669"/>
    <property type="project" value="UniProtKB-KW"/>
</dbReference>
<dbReference type="UniPathway" id="UPA00115">
    <property type="reaction ID" value="UER00410"/>
</dbReference>
<dbReference type="InterPro" id="IPR013328">
    <property type="entry name" value="6PGD_dom2"/>
</dbReference>
<dbReference type="SMART" id="SM01350">
    <property type="entry name" value="6PGD"/>
    <property type="match status" value="1"/>
</dbReference>
<dbReference type="Proteomes" id="UP000813444">
    <property type="component" value="Unassembled WGS sequence"/>
</dbReference>
<keyword evidence="5 6" id="KW-0570">Pentose shunt</keyword>
<dbReference type="Gene3D" id="3.40.50.720">
    <property type="entry name" value="NAD(P)-binding Rossmann-like Domain"/>
    <property type="match status" value="1"/>
</dbReference>
<feature type="compositionally biased region" description="Basic and acidic residues" evidence="8">
    <location>
        <begin position="490"/>
        <end position="503"/>
    </location>
</feature>
<dbReference type="AlphaFoldDB" id="A0A8K0WP71"/>
<dbReference type="InterPro" id="IPR006183">
    <property type="entry name" value="Pgluconate_DH"/>
</dbReference>
<dbReference type="GO" id="GO:0050661">
    <property type="term" value="F:NADP binding"/>
    <property type="evidence" value="ECO:0007669"/>
    <property type="project" value="InterPro"/>
</dbReference>
<name>A0A8K0WP71_9HYPO</name>
<reference evidence="10" key="1">
    <citation type="journal article" date="2021" name="Nat. Commun.">
        <title>Genetic determinants of endophytism in the Arabidopsis root mycobiome.</title>
        <authorList>
            <person name="Mesny F."/>
            <person name="Miyauchi S."/>
            <person name="Thiergart T."/>
            <person name="Pickel B."/>
            <person name="Atanasova L."/>
            <person name="Karlsson M."/>
            <person name="Huettel B."/>
            <person name="Barry K.W."/>
            <person name="Haridas S."/>
            <person name="Chen C."/>
            <person name="Bauer D."/>
            <person name="Andreopoulos W."/>
            <person name="Pangilinan J."/>
            <person name="LaButti K."/>
            <person name="Riley R."/>
            <person name="Lipzen A."/>
            <person name="Clum A."/>
            <person name="Drula E."/>
            <person name="Henrissat B."/>
            <person name="Kohler A."/>
            <person name="Grigoriev I.V."/>
            <person name="Martin F.M."/>
            <person name="Hacquard S."/>
        </authorList>
    </citation>
    <scope>NUCLEOTIDE SEQUENCE</scope>
    <source>
        <strain evidence="10">MPI-CAGE-CH-0235</strain>
    </source>
</reference>
<protein>
    <recommendedName>
        <fullName evidence="6">6-phosphogluconate dehydrogenase, decarboxylating</fullName>
        <ecNumber evidence="6">1.1.1.44</ecNumber>
    </recommendedName>
</protein>
<feature type="active site" description="Proton acceptor" evidence="7">
    <location>
        <position position="193"/>
    </location>
</feature>
<keyword evidence="11" id="KW-1185">Reference proteome</keyword>
<dbReference type="InterPro" id="IPR006115">
    <property type="entry name" value="6PGDH_NADP-bd"/>
</dbReference>
<dbReference type="OrthoDB" id="434986at2759"/>
<dbReference type="FunFam" id="3.40.50.720:FF:000634">
    <property type="entry name" value="6-phosphogluconate dehydrogenase, decarboxylating"/>
    <property type="match status" value="1"/>
</dbReference>
<evidence type="ECO:0000256" key="5">
    <source>
        <dbReference type="ARBA" id="ARBA00023126"/>
    </source>
</evidence>
<evidence type="ECO:0000256" key="4">
    <source>
        <dbReference type="ARBA" id="ARBA00023064"/>
    </source>
</evidence>
<comment type="subunit">
    <text evidence="6">Homodimer.</text>
</comment>
<evidence type="ECO:0000313" key="11">
    <source>
        <dbReference type="Proteomes" id="UP000813444"/>
    </source>
</evidence>
<dbReference type="InterPro" id="IPR036291">
    <property type="entry name" value="NAD(P)-bd_dom_sf"/>
</dbReference>
<comment type="similarity">
    <text evidence="2 6">Belongs to the 6-phosphogluconate dehydrogenase family.</text>
</comment>
<evidence type="ECO:0000256" key="3">
    <source>
        <dbReference type="ARBA" id="ARBA00023002"/>
    </source>
</evidence>
<evidence type="ECO:0000256" key="1">
    <source>
        <dbReference type="ARBA" id="ARBA00004874"/>
    </source>
</evidence>
<keyword evidence="3 6" id="KW-0560">Oxidoreductase</keyword>
<accession>A0A8K0WP71</accession>
<evidence type="ECO:0000313" key="10">
    <source>
        <dbReference type="EMBL" id="KAH7312513.1"/>
    </source>
</evidence>
<feature type="active site" description="Proton donor" evidence="7">
    <location>
        <position position="200"/>
    </location>
</feature>
<dbReference type="Gene3D" id="1.10.1040.10">
    <property type="entry name" value="N-(1-d-carboxylethyl)-l-norvaline Dehydrogenase, domain 2"/>
    <property type="match status" value="1"/>
</dbReference>
<evidence type="ECO:0000259" key="9">
    <source>
        <dbReference type="SMART" id="SM01350"/>
    </source>
</evidence>
<comment type="catalytic activity">
    <reaction evidence="6">
        <text>6-phospho-D-gluconate + NADP(+) = D-ribulose 5-phosphate + CO2 + NADPH</text>
        <dbReference type="Rhea" id="RHEA:10116"/>
        <dbReference type="ChEBI" id="CHEBI:16526"/>
        <dbReference type="ChEBI" id="CHEBI:57783"/>
        <dbReference type="ChEBI" id="CHEBI:58121"/>
        <dbReference type="ChEBI" id="CHEBI:58349"/>
        <dbReference type="ChEBI" id="CHEBI:58759"/>
        <dbReference type="EC" id="1.1.1.44"/>
    </reaction>
</comment>